<comment type="catalytic activity">
    <reaction evidence="4">
        <text>[glutaredoxin]-dithiol + arsenate + glutathione + H(+) = glutathionyl-S-S-[glutaredoxin] + arsenite + H2O</text>
        <dbReference type="Rhea" id="RHEA:22016"/>
        <dbReference type="Rhea" id="RHEA-COMP:10729"/>
        <dbReference type="Rhea" id="RHEA-COMP:17668"/>
        <dbReference type="ChEBI" id="CHEBI:15377"/>
        <dbReference type="ChEBI" id="CHEBI:15378"/>
        <dbReference type="ChEBI" id="CHEBI:29242"/>
        <dbReference type="ChEBI" id="CHEBI:29950"/>
        <dbReference type="ChEBI" id="CHEBI:48597"/>
        <dbReference type="ChEBI" id="CHEBI:57925"/>
        <dbReference type="ChEBI" id="CHEBI:146199"/>
        <dbReference type="EC" id="1.20.4.1"/>
    </reaction>
</comment>
<dbReference type="PANTHER" id="PTHR30041">
    <property type="entry name" value="ARSENATE REDUCTASE"/>
    <property type="match status" value="1"/>
</dbReference>
<dbReference type="NCBIfam" id="TIGR00014">
    <property type="entry name" value="arsC"/>
    <property type="match status" value="1"/>
</dbReference>
<dbReference type="Proteomes" id="UP000199588">
    <property type="component" value="Unassembled WGS sequence"/>
</dbReference>
<evidence type="ECO:0000256" key="1">
    <source>
        <dbReference type="ARBA" id="ARBA00007198"/>
    </source>
</evidence>
<protein>
    <recommendedName>
        <fullName evidence="4">Arsenate reductase</fullName>
        <ecNumber evidence="4">1.20.4.1</ecNumber>
    </recommendedName>
</protein>
<dbReference type="CDD" id="cd03034">
    <property type="entry name" value="ArsC_ArsC"/>
    <property type="match status" value="1"/>
</dbReference>
<dbReference type="RefSeq" id="WP_090655627.1">
    <property type="nucleotide sequence ID" value="NZ_CP015031.1"/>
</dbReference>
<evidence type="ECO:0000256" key="3">
    <source>
        <dbReference type="PROSITE-ProRule" id="PRU01282"/>
    </source>
</evidence>
<dbReference type="InterPro" id="IPR006660">
    <property type="entry name" value="Arsenate_reductase-like"/>
</dbReference>
<evidence type="ECO:0000256" key="4">
    <source>
        <dbReference type="RuleBase" id="RU362029"/>
    </source>
</evidence>
<evidence type="ECO:0000313" key="5">
    <source>
        <dbReference type="EMBL" id="SCY09010.1"/>
    </source>
</evidence>
<gene>
    <name evidence="5" type="ORF">SAMN02910354_01447</name>
</gene>
<evidence type="ECO:0000313" key="6">
    <source>
        <dbReference type="Proteomes" id="UP000199588"/>
    </source>
</evidence>
<dbReference type="Pfam" id="PF03960">
    <property type="entry name" value="ArsC"/>
    <property type="match status" value="1"/>
</dbReference>
<organism evidence="5 6">
    <name type="scientific">Basfia succiniciproducens</name>
    <dbReference type="NCBI Taxonomy" id="653940"/>
    <lineage>
        <taxon>Bacteria</taxon>
        <taxon>Pseudomonadati</taxon>
        <taxon>Pseudomonadota</taxon>
        <taxon>Gammaproteobacteria</taxon>
        <taxon>Pasteurellales</taxon>
        <taxon>Pasteurellaceae</taxon>
        <taxon>Basfia</taxon>
    </lineage>
</organism>
<dbReference type="Gene3D" id="3.40.30.10">
    <property type="entry name" value="Glutaredoxin"/>
    <property type="match status" value="1"/>
</dbReference>
<name>A0A1G5D3H6_9PAST</name>
<comment type="caution">
    <text evidence="5">The sequence shown here is derived from an EMBL/GenBank/DDBJ whole genome shotgun (WGS) entry which is preliminary data.</text>
</comment>
<dbReference type="EMBL" id="FMUQ01000010">
    <property type="protein sequence ID" value="SCY09010.1"/>
    <property type="molecule type" value="Genomic_DNA"/>
</dbReference>
<dbReference type="PANTHER" id="PTHR30041:SF4">
    <property type="entry name" value="ARSENATE REDUCTASE"/>
    <property type="match status" value="1"/>
</dbReference>
<keyword evidence="6" id="KW-1185">Reference proteome</keyword>
<keyword evidence="2 4" id="KW-0560">Oxidoreductase</keyword>
<reference evidence="5 6" key="1">
    <citation type="submission" date="2016-10" db="EMBL/GenBank/DDBJ databases">
        <authorList>
            <person name="Varghese N."/>
            <person name="Submissions S."/>
        </authorList>
    </citation>
    <scope>NUCLEOTIDE SEQUENCE [LARGE SCALE GENOMIC DNA]</scope>
    <source>
        <strain evidence="5 6">DSM 22022</strain>
    </source>
</reference>
<dbReference type="InterPro" id="IPR006659">
    <property type="entry name" value="Arsenate_reductase"/>
</dbReference>
<comment type="similarity">
    <text evidence="1 3 4">Belongs to the ArsC family.</text>
</comment>
<dbReference type="InterPro" id="IPR036249">
    <property type="entry name" value="Thioredoxin-like_sf"/>
</dbReference>
<accession>A0A1G5D3H6</accession>
<dbReference type="PROSITE" id="PS51353">
    <property type="entry name" value="ARSC"/>
    <property type="match status" value="1"/>
</dbReference>
<dbReference type="EC" id="1.20.4.1" evidence="4"/>
<evidence type="ECO:0000256" key="2">
    <source>
        <dbReference type="ARBA" id="ARBA00023002"/>
    </source>
</evidence>
<proteinExistence type="inferred from homology"/>
<dbReference type="SUPFAM" id="SSF52833">
    <property type="entry name" value="Thioredoxin-like"/>
    <property type="match status" value="1"/>
</dbReference>
<sequence length="116" mass="13315">MSVIIYHNPRCSKSRETLKLLQDQNINAEIVLYLEKRFSVSELQSLMKKLNIHSAKEMMRIKDALYQELQLNNEHISEQELLEAIGNHPALLERPIVINGDKAKIGRPPEAVLSIL</sequence>